<name>A0A096P962_OSTTA</name>
<feature type="transmembrane region" description="Helical" evidence="2">
    <location>
        <begin position="278"/>
        <end position="296"/>
    </location>
</feature>
<dbReference type="KEGG" id="ota:OT_ostta17g01050"/>
<reference evidence="4" key="1">
    <citation type="journal article" date="2006" name="Proc. Natl. Acad. Sci. U.S.A.">
        <title>Genome analysis of the smallest free-living eukaryote Ostreococcus tauri unveils many unique features.</title>
        <authorList>
            <person name="Derelle E."/>
            <person name="Ferraz C."/>
            <person name="Rombauts S."/>
            <person name="Rouze P."/>
            <person name="Worden A.Z."/>
            <person name="Robbens S."/>
            <person name="Partensky F."/>
            <person name="Degroeve S."/>
            <person name="Echeynie S."/>
            <person name="Cooke R."/>
            <person name="Saeys Y."/>
            <person name="Wuyts J."/>
            <person name="Jabbari K."/>
            <person name="Bowler C."/>
            <person name="Panaud O."/>
            <person name="Piegu B."/>
            <person name="Ball S.G."/>
            <person name="Ral J.-P."/>
            <person name="Bouget F.-Y."/>
            <person name="Piganeau G."/>
            <person name="De Baets B."/>
            <person name="Picard A."/>
            <person name="Delseny M."/>
            <person name="Demaille J."/>
            <person name="Van de Peer Y."/>
            <person name="Moreau H."/>
        </authorList>
    </citation>
    <scope>NUCLEOTIDE SEQUENCE [LARGE SCALE GENOMIC DNA]</scope>
    <source>
        <strain evidence="4">OTTH 0595 / CCAP 157/2 / RCC745</strain>
    </source>
</reference>
<dbReference type="RefSeq" id="XP_003083875.2">
    <property type="nucleotide sequence ID" value="XM_003083827.2"/>
</dbReference>
<evidence type="ECO:0000313" key="3">
    <source>
        <dbReference type="EMBL" id="CEG00553.1"/>
    </source>
</evidence>
<dbReference type="AlphaFoldDB" id="A0A096P962"/>
<accession>A0A096P962</accession>
<dbReference type="Proteomes" id="UP000009170">
    <property type="component" value="Unassembled WGS sequence"/>
</dbReference>
<evidence type="ECO:0000313" key="4">
    <source>
        <dbReference type="Proteomes" id="UP000009170"/>
    </source>
</evidence>
<dbReference type="OrthoDB" id="10452322at2759"/>
<proteinExistence type="predicted"/>
<dbReference type="GeneID" id="9831294"/>
<protein>
    <submittedName>
        <fullName evidence="3">Unnamed product</fullName>
    </submittedName>
</protein>
<comment type="caution">
    <text evidence="3">The sequence shown here is derived from an EMBL/GenBank/DDBJ whole genome shotgun (WGS) entry which is preliminary data.</text>
</comment>
<keyword evidence="4" id="KW-1185">Reference proteome</keyword>
<organism evidence="3 4">
    <name type="scientific">Ostreococcus tauri</name>
    <name type="common">Marine green alga</name>
    <dbReference type="NCBI Taxonomy" id="70448"/>
    <lineage>
        <taxon>Eukaryota</taxon>
        <taxon>Viridiplantae</taxon>
        <taxon>Chlorophyta</taxon>
        <taxon>Mamiellophyceae</taxon>
        <taxon>Mamiellales</taxon>
        <taxon>Bathycoccaceae</taxon>
        <taxon>Ostreococcus</taxon>
    </lineage>
</organism>
<gene>
    <name evidence="3" type="ORF">OT_ostta17g01050</name>
</gene>
<feature type="transmembrane region" description="Helical" evidence="2">
    <location>
        <begin position="211"/>
        <end position="231"/>
    </location>
</feature>
<sequence length="328" mass="34598">MAAAKRPSKRASSKSAPKRSTRSTPRGFTLPSIPIVNPLSVLSKIDVVGGATGTLTSLQSVRGVKQVLERIGMYGAATVVAFSVVSQAHFGGAGNGNMNKALGLTGKTTGVLAVVSDAYFGNPLWAYLQTMCGVMGIFNMAPGSDFPAHFTAFTLALHANTVLAASSFGVRETIIRNAMAFKYANAVALFCTTAKAKSMFSSRKVAALKKCAATVPVLMMNFLFMQGASMAKFAAAGMKGPGILGPVAGLIFHPLFGVTSAMFSLAYLSGFSGRRASIFLFFQFLIVTISITPQLVQPWGRAMTALHLGQLMVFANECIPKDSLIPRF</sequence>
<feature type="transmembrane region" description="Helical" evidence="2">
    <location>
        <begin position="243"/>
        <end position="266"/>
    </location>
</feature>
<reference evidence="3 4" key="2">
    <citation type="journal article" date="2014" name="BMC Genomics">
        <title>An improved genome of the model marine alga Ostreococcus tauri unfolds by assessing Illumina de novo assemblies.</title>
        <authorList>
            <person name="Blanc-Mathieu R."/>
            <person name="Verhelst B."/>
            <person name="Derelle E."/>
            <person name="Rombauts S."/>
            <person name="Bouget F.Y."/>
            <person name="Carre I."/>
            <person name="Chateau A."/>
            <person name="Eyre-Walker A."/>
            <person name="Grimsley N."/>
            <person name="Moreau H."/>
            <person name="Piegu B."/>
            <person name="Rivals E."/>
            <person name="Schackwitz W."/>
            <person name="Van de Peer Y."/>
            <person name="Piganeau G."/>
        </authorList>
    </citation>
    <scope>NUCLEOTIDE SEQUENCE [LARGE SCALE GENOMIC DNA]</scope>
    <source>
        <strain evidence="4">OTTH 0595 / CCAP 157/2 / RCC745</strain>
    </source>
</reference>
<keyword evidence="2" id="KW-0472">Membrane</keyword>
<dbReference type="EMBL" id="CAID01000017">
    <property type="protein sequence ID" value="CEG00553.1"/>
    <property type="molecule type" value="Genomic_DNA"/>
</dbReference>
<feature type="region of interest" description="Disordered" evidence="1">
    <location>
        <begin position="1"/>
        <end position="29"/>
    </location>
</feature>
<feature type="compositionally biased region" description="Basic residues" evidence="1">
    <location>
        <begin position="1"/>
        <end position="21"/>
    </location>
</feature>
<dbReference type="InParanoid" id="A0A096P962"/>
<keyword evidence="2" id="KW-1133">Transmembrane helix</keyword>
<evidence type="ECO:0000256" key="2">
    <source>
        <dbReference type="SAM" id="Phobius"/>
    </source>
</evidence>
<evidence type="ECO:0000256" key="1">
    <source>
        <dbReference type="SAM" id="MobiDB-lite"/>
    </source>
</evidence>
<keyword evidence="2" id="KW-0812">Transmembrane</keyword>